<keyword evidence="1" id="KW-0472">Membrane</keyword>
<evidence type="ECO:0000313" key="2">
    <source>
        <dbReference type="EMBL" id="GDH40835.1"/>
    </source>
</evidence>
<feature type="transmembrane region" description="Helical" evidence="1">
    <location>
        <begin position="12"/>
        <end position="29"/>
    </location>
</feature>
<dbReference type="Proteomes" id="UP000303027">
    <property type="component" value="Unassembled WGS sequence"/>
</dbReference>
<name>A0A4C9G437_ECOLX</name>
<comment type="caution">
    <text evidence="2">The sequence shown here is derived from an EMBL/GenBank/DDBJ whole genome shotgun (WGS) entry which is preliminary data.</text>
</comment>
<protein>
    <submittedName>
        <fullName evidence="2">Uncharacterized protein</fullName>
    </submittedName>
</protein>
<evidence type="ECO:0000313" key="3">
    <source>
        <dbReference type="Proteomes" id="UP000303027"/>
    </source>
</evidence>
<keyword evidence="1" id="KW-1133">Transmembrane helix</keyword>
<organism evidence="2 3">
    <name type="scientific">Escherichia coli</name>
    <dbReference type="NCBI Taxonomy" id="562"/>
    <lineage>
        <taxon>Bacteria</taxon>
        <taxon>Pseudomonadati</taxon>
        <taxon>Pseudomonadota</taxon>
        <taxon>Gammaproteobacteria</taxon>
        <taxon>Enterobacterales</taxon>
        <taxon>Enterobacteriaceae</taxon>
        <taxon>Escherichia</taxon>
    </lineage>
</organism>
<evidence type="ECO:0000256" key="1">
    <source>
        <dbReference type="SAM" id="Phobius"/>
    </source>
</evidence>
<dbReference type="AlphaFoldDB" id="A0A4C9G437"/>
<sequence length="33" mass="4020">MWYNICIESENLPIFLPIVITVLNCYMFVKIWI</sequence>
<dbReference type="EMBL" id="BFXY01000064">
    <property type="protein sequence ID" value="GDH40835.1"/>
    <property type="molecule type" value="Genomic_DNA"/>
</dbReference>
<keyword evidence="1" id="KW-0812">Transmembrane</keyword>
<accession>A0A4C9G437</accession>
<gene>
    <name evidence="2" type="ORF">BvCmsKKP061_02083</name>
</gene>
<reference evidence="2 3" key="1">
    <citation type="submission" date="2018-04" db="EMBL/GenBank/DDBJ databases">
        <title>Large scale genomics of bovine and human commensal E. coli to reveal the emerging process of EHEC.</title>
        <authorList>
            <person name="Arimizu Y."/>
            <person name="Ogura Y."/>
        </authorList>
    </citation>
    <scope>NUCLEOTIDE SEQUENCE [LARGE SCALE GENOMIC DNA]</scope>
    <source>
        <strain evidence="2 3">KK-P061</strain>
    </source>
</reference>
<proteinExistence type="predicted"/>